<protein>
    <recommendedName>
        <fullName evidence="7">Methyltransferase domain-containing protein</fullName>
    </recommendedName>
</protein>
<organism evidence="5 6">
    <name type="scientific">Helicostylum pulchrum</name>
    <dbReference type="NCBI Taxonomy" id="562976"/>
    <lineage>
        <taxon>Eukaryota</taxon>
        <taxon>Fungi</taxon>
        <taxon>Fungi incertae sedis</taxon>
        <taxon>Mucoromycota</taxon>
        <taxon>Mucoromycotina</taxon>
        <taxon>Mucoromycetes</taxon>
        <taxon>Mucorales</taxon>
        <taxon>Mucorineae</taxon>
        <taxon>Mucoraceae</taxon>
        <taxon>Helicostylum</taxon>
    </lineage>
</organism>
<gene>
    <name evidence="5" type="ORF">HPULCUR_008151</name>
</gene>
<evidence type="ECO:0000256" key="2">
    <source>
        <dbReference type="ARBA" id="ARBA00022679"/>
    </source>
</evidence>
<comment type="pathway">
    <text evidence="1">Secondary metabolite biosynthesis.</text>
</comment>
<comment type="similarity">
    <text evidence="4">Belongs to the class I-like SAM-binding methyltransferase superfamily.</text>
</comment>
<name>A0ABP9Y6T3_9FUNG</name>
<evidence type="ECO:0000313" key="6">
    <source>
        <dbReference type="Proteomes" id="UP001476247"/>
    </source>
</evidence>
<evidence type="ECO:0000256" key="4">
    <source>
        <dbReference type="ARBA" id="ARBA00038314"/>
    </source>
</evidence>
<dbReference type="SUPFAM" id="SSF53335">
    <property type="entry name" value="S-adenosyl-L-methionine-dependent methyltransferases"/>
    <property type="match status" value="1"/>
</dbReference>
<dbReference type="PANTHER" id="PTHR35897:SF1">
    <property type="entry name" value="METHYLTRANSFERASE AUSD"/>
    <property type="match status" value="1"/>
</dbReference>
<evidence type="ECO:0000256" key="3">
    <source>
        <dbReference type="ARBA" id="ARBA00022691"/>
    </source>
</evidence>
<dbReference type="Proteomes" id="UP001476247">
    <property type="component" value="Unassembled WGS sequence"/>
</dbReference>
<evidence type="ECO:0000313" key="5">
    <source>
        <dbReference type="EMBL" id="GAA5802677.1"/>
    </source>
</evidence>
<keyword evidence="6" id="KW-1185">Reference proteome</keyword>
<dbReference type="Gene3D" id="3.40.50.150">
    <property type="entry name" value="Vaccinia Virus protein VP39"/>
    <property type="match status" value="1"/>
</dbReference>
<dbReference type="PANTHER" id="PTHR35897">
    <property type="entry name" value="METHYLTRANSFERASE AUSD"/>
    <property type="match status" value="1"/>
</dbReference>
<dbReference type="InterPro" id="IPR029063">
    <property type="entry name" value="SAM-dependent_MTases_sf"/>
</dbReference>
<evidence type="ECO:0000256" key="1">
    <source>
        <dbReference type="ARBA" id="ARBA00005179"/>
    </source>
</evidence>
<reference evidence="5 6" key="1">
    <citation type="submission" date="2024-04" db="EMBL/GenBank/DDBJ databases">
        <title>genome sequences of Mucor flavus KT1a and Helicostylum pulchrum KT1b strains isolation_sourced from the surface of a dry-aged beef.</title>
        <authorList>
            <person name="Toyotome T."/>
            <person name="Hosono M."/>
            <person name="Torimaru M."/>
            <person name="Fukuda K."/>
            <person name="Mikami N."/>
        </authorList>
    </citation>
    <scope>NUCLEOTIDE SEQUENCE [LARGE SCALE GENOMIC DNA]</scope>
    <source>
        <strain evidence="5 6">KT1b</strain>
    </source>
</reference>
<evidence type="ECO:0008006" key="7">
    <source>
        <dbReference type="Google" id="ProtNLM"/>
    </source>
</evidence>
<keyword evidence="2" id="KW-0808">Transferase</keyword>
<sequence length="263" mass="30835">MTEEAPILSKETLQLYKDYVGIKDPNELCTHLINIKNKLSEEGKVNYRCIQQYEFAFSRIYYRFFYKRILDLAQQVEKPYFLDIGCCTAEREGTDLRKLLLDGYPKEYLIGLDIEQSYIDCGYELFGDSATTCPIQFIVRDLLKSECMLKEKMTVIHAGSVFHLFLNLDDMRQFLKKLIGNLKWGGLLVGGHVCAEKSRQFFRQSTQRLKFYLGIDEFKQLLQSEGFQEIEIETKPRISSDEETFTAFWVSFCAIYQPDRDKQ</sequence>
<accession>A0ABP9Y6T3</accession>
<dbReference type="InterPro" id="IPR051654">
    <property type="entry name" value="Meroterpenoid_MTases"/>
</dbReference>
<comment type="caution">
    <text evidence="5">The sequence shown here is derived from an EMBL/GenBank/DDBJ whole genome shotgun (WGS) entry which is preliminary data.</text>
</comment>
<keyword evidence="3" id="KW-0949">S-adenosyl-L-methionine</keyword>
<dbReference type="EMBL" id="BAABUJ010000024">
    <property type="protein sequence ID" value="GAA5802677.1"/>
    <property type="molecule type" value="Genomic_DNA"/>
</dbReference>
<proteinExistence type="inferred from homology"/>
<dbReference type="CDD" id="cd02440">
    <property type="entry name" value="AdoMet_MTases"/>
    <property type="match status" value="1"/>
</dbReference>